<feature type="non-terminal residue" evidence="1">
    <location>
        <position position="105"/>
    </location>
</feature>
<sequence>MHWSTKYGPISTLHVAGNGWTVFPRSFVSLVNINMPAEEINMEEFEAFRKTSRADGPAVVLAISTATSPNAIDYICEKSTRKSCIYLTEMARVVSLSTPKNASLK</sequence>
<accession>A0AA38FVY8</accession>
<dbReference type="EMBL" id="JAHRHJ020000007">
    <property type="protein sequence ID" value="KAH9309778.1"/>
    <property type="molecule type" value="Genomic_DNA"/>
</dbReference>
<proteinExistence type="predicted"/>
<protein>
    <submittedName>
        <fullName evidence="1">Uncharacterized protein</fullName>
    </submittedName>
</protein>
<gene>
    <name evidence="1" type="ORF">KI387_037689</name>
</gene>
<keyword evidence="2" id="KW-1185">Reference proteome</keyword>
<comment type="caution">
    <text evidence="1">The sequence shown here is derived from an EMBL/GenBank/DDBJ whole genome shotgun (WGS) entry which is preliminary data.</text>
</comment>
<name>A0AA38FVY8_TAXCH</name>
<organism evidence="1 2">
    <name type="scientific">Taxus chinensis</name>
    <name type="common">Chinese yew</name>
    <name type="synonym">Taxus wallichiana var. chinensis</name>
    <dbReference type="NCBI Taxonomy" id="29808"/>
    <lineage>
        <taxon>Eukaryota</taxon>
        <taxon>Viridiplantae</taxon>
        <taxon>Streptophyta</taxon>
        <taxon>Embryophyta</taxon>
        <taxon>Tracheophyta</taxon>
        <taxon>Spermatophyta</taxon>
        <taxon>Pinopsida</taxon>
        <taxon>Pinidae</taxon>
        <taxon>Conifers II</taxon>
        <taxon>Cupressales</taxon>
        <taxon>Taxaceae</taxon>
        <taxon>Taxus</taxon>
    </lineage>
</organism>
<dbReference type="AlphaFoldDB" id="A0AA38FVY8"/>
<reference evidence="1 2" key="1">
    <citation type="journal article" date="2021" name="Nat. Plants">
        <title>The Taxus genome provides insights into paclitaxel biosynthesis.</title>
        <authorList>
            <person name="Xiong X."/>
            <person name="Gou J."/>
            <person name="Liao Q."/>
            <person name="Li Y."/>
            <person name="Zhou Q."/>
            <person name="Bi G."/>
            <person name="Li C."/>
            <person name="Du R."/>
            <person name="Wang X."/>
            <person name="Sun T."/>
            <person name="Guo L."/>
            <person name="Liang H."/>
            <person name="Lu P."/>
            <person name="Wu Y."/>
            <person name="Zhang Z."/>
            <person name="Ro D.K."/>
            <person name="Shang Y."/>
            <person name="Huang S."/>
            <person name="Yan J."/>
        </authorList>
    </citation>
    <scope>NUCLEOTIDE SEQUENCE [LARGE SCALE GENOMIC DNA]</scope>
    <source>
        <strain evidence="1">Ta-2019</strain>
    </source>
</reference>
<evidence type="ECO:0000313" key="1">
    <source>
        <dbReference type="EMBL" id="KAH9309778.1"/>
    </source>
</evidence>
<evidence type="ECO:0000313" key="2">
    <source>
        <dbReference type="Proteomes" id="UP000824469"/>
    </source>
</evidence>
<dbReference type="Proteomes" id="UP000824469">
    <property type="component" value="Unassembled WGS sequence"/>
</dbReference>